<dbReference type="EMBL" id="BSTJ01000008">
    <property type="protein sequence ID" value="GLY77980.1"/>
    <property type="molecule type" value="Genomic_DNA"/>
</dbReference>
<proteinExistence type="predicted"/>
<sequence length="233" mass="25436">MTDLDAFEEHRLTELKQIVAARAAATPPRRSRSRIRASAGTWVPTWAAARYLRHRVWVAAAAVAVAAGMATLVTSLGDTDPAYAVTKHTDGTVDIDIRDFHDADALSRQLSKLGVPARVFYIYGPDLCRQPYAHKIDNIPEGLYSHPIDVPGDPEVMRLQINTRLMRPGQYFVFVLNVTRHQGGTDRGVGEYLVAGRLIPCRFYPAPTPARPPGLPKNAVVGGPSGDILFAGD</sequence>
<protein>
    <submittedName>
        <fullName evidence="1">Uncharacterized protein</fullName>
    </submittedName>
</protein>
<organism evidence="1 2">
    <name type="scientific">Actinoallomurus iriomotensis</name>
    <dbReference type="NCBI Taxonomy" id="478107"/>
    <lineage>
        <taxon>Bacteria</taxon>
        <taxon>Bacillati</taxon>
        <taxon>Actinomycetota</taxon>
        <taxon>Actinomycetes</taxon>
        <taxon>Streptosporangiales</taxon>
        <taxon>Thermomonosporaceae</taxon>
        <taxon>Actinoallomurus</taxon>
    </lineage>
</organism>
<dbReference type="AlphaFoldDB" id="A0A9W6RQ97"/>
<name>A0A9W6RQ97_9ACTN</name>
<accession>A0A9W6RQ97</accession>
<dbReference type="Proteomes" id="UP001165135">
    <property type="component" value="Unassembled WGS sequence"/>
</dbReference>
<comment type="caution">
    <text evidence="1">The sequence shown here is derived from an EMBL/GenBank/DDBJ whole genome shotgun (WGS) entry which is preliminary data.</text>
</comment>
<gene>
    <name evidence="1" type="ORF">Airi01_062470</name>
</gene>
<evidence type="ECO:0000313" key="1">
    <source>
        <dbReference type="EMBL" id="GLY77980.1"/>
    </source>
</evidence>
<reference evidence="1" key="1">
    <citation type="submission" date="2023-03" db="EMBL/GenBank/DDBJ databases">
        <title>Actinoallomurus iriomotensis NBRC 103681.</title>
        <authorList>
            <person name="Ichikawa N."/>
            <person name="Sato H."/>
            <person name="Tonouchi N."/>
        </authorList>
    </citation>
    <scope>NUCLEOTIDE SEQUENCE</scope>
    <source>
        <strain evidence="1">NBRC 103681</strain>
    </source>
</reference>
<dbReference type="RefSeq" id="WP_285628260.1">
    <property type="nucleotide sequence ID" value="NZ_BSTJ01000008.1"/>
</dbReference>
<evidence type="ECO:0000313" key="2">
    <source>
        <dbReference type="Proteomes" id="UP001165135"/>
    </source>
</evidence>